<feature type="region of interest" description="Disordered" evidence="1">
    <location>
        <begin position="233"/>
        <end position="253"/>
    </location>
</feature>
<feature type="compositionally biased region" description="Polar residues" evidence="1">
    <location>
        <begin position="182"/>
        <end position="191"/>
    </location>
</feature>
<feature type="compositionally biased region" description="Pro residues" evidence="1">
    <location>
        <begin position="193"/>
        <end position="208"/>
    </location>
</feature>
<comment type="caution">
    <text evidence="2">The sequence shown here is derived from an EMBL/GenBank/DDBJ whole genome shotgun (WGS) entry which is preliminary data.</text>
</comment>
<evidence type="ECO:0000313" key="3">
    <source>
        <dbReference type="Proteomes" id="UP000224634"/>
    </source>
</evidence>
<organism evidence="2 3">
    <name type="scientific">Polytolypa hystricis (strain UAMH7299)</name>
    <dbReference type="NCBI Taxonomy" id="1447883"/>
    <lineage>
        <taxon>Eukaryota</taxon>
        <taxon>Fungi</taxon>
        <taxon>Dikarya</taxon>
        <taxon>Ascomycota</taxon>
        <taxon>Pezizomycotina</taxon>
        <taxon>Eurotiomycetes</taxon>
        <taxon>Eurotiomycetidae</taxon>
        <taxon>Onygenales</taxon>
        <taxon>Onygenales incertae sedis</taxon>
        <taxon>Polytolypa</taxon>
    </lineage>
</organism>
<proteinExistence type="predicted"/>
<dbReference type="EMBL" id="PDNA01000047">
    <property type="protein sequence ID" value="PGH19427.1"/>
    <property type="molecule type" value="Genomic_DNA"/>
</dbReference>
<keyword evidence="3" id="KW-1185">Reference proteome</keyword>
<feature type="region of interest" description="Disordered" evidence="1">
    <location>
        <begin position="28"/>
        <end position="60"/>
    </location>
</feature>
<accession>A0A2B7YFP4</accession>
<feature type="region of interest" description="Disordered" evidence="1">
    <location>
        <begin position="172"/>
        <end position="216"/>
    </location>
</feature>
<gene>
    <name evidence="2" type="ORF">AJ80_03927</name>
</gene>
<dbReference type="Proteomes" id="UP000224634">
    <property type="component" value="Unassembled WGS sequence"/>
</dbReference>
<name>A0A2B7YFP4_POLH7</name>
<protein>
    <submittedName>
        <fullName evidence="2">Uncharacterized protein</fullName>
    </submittedName>
</protein>
<evidence type="ECO:0000313" key="2">
    <source>
        <dbReference type="EMBL" id="PGH19427.1"/>
    </source>
</evidence>
<sequence length="321" mass="35762">MNAAWGSLGLRQQWDVYTFPAAPVPTMKLSFSRPPSPHANSRRPKRVRPLADVDGEGSGGVQKKKRRLRLIFITSRLSLPFSAPPTHIVGRGFSKIAVWAKQKALGRNLLRKAAIMNRIRKHALAMPDTEPLKFELVRHLTMFFNRSTSPSLPSGASTTTSTASTLPDTFVWKPGVQRNAPGATSTTQSQHLPLPPDVPYNPPSPPTSPRRQFIPLPPSPLCLTNYDVFDNEDGYFDSDSDNESDTGSERGSSSRIYSDFNILEPSEPVVDDHDSIAAFDTLSFSAQWLLPTEILKESEKTIEIQLEKERQKEVSFIQFGY</sequence>
<dbReference type="AlphaFoldDB" id="A0A2B7YFP4"/>
<dbReference type="OrthoDB" id="5387995at2759"/>
<feature type="compositionally biased region" description="Acidic residues" evidence="1">
    <location>
        <begin position="233"/>
        <end position="246"/>
    </location>
</feature>
<feature type="region of interest" description="Disordered" evidence="1">
    <location>
        <begin position="148"/>
        <end position="167"/>
    </location>
</feature>
<reference evidence="2 3" key="1">
    <citation type="submission" date="2017-10" db="EMBL/GenBank/DDBJ databases">
        <title>Comparative genomics in systemic dimorphic fungi from Ajellomycetaceae.</title>
        <authorList>
            <person name="Munoz J.F."/>
            <person name="Mcewen J.G."/>
            <person name="Clay O.K."/>
            <person name="Cuomo C.A."/>
        </authorList>
    </citation>
    <scope>NUCLEOTIDE SEQUENCE [LARGE SCALE GENOMIC DNA]</scope>
    <source>
        <strain evidence="2 3">UAMH7299</strain>
    </source>
</reference>
<evidence type="ECO:0000256" key="1">
    <source>
        <dbReference type="SAM" id="MobiDB-lite"/>
    </source>
</evidence>